<evidence type="ECO:0000313" key="2">
    <source>
        <dbReference type="EMBL" id="SDG30208.1"/>
    </source>
</evidence>
<keyword evidence="1" id="KW-0732">Signal</keyword>
<evidence type="ECO:0000313" key="3">
    <source>
        <dbReference type="Proteomes" id="UP000182894"/>
    </source>
</evidence>
<proteinExistence type="predicted"/>
<dbReference type="RefSeq" id="WP_074750148.1">
    <property type="nucleotide sequence ID" value="NZ_FNCO01000001.1"/>
</dbReference>
<dbReference type="STRING" id="89065.SAMN05216605_101666"/>
<dbReference type="Pfam" id="PF17963">
    <property type="entry name" value="Big_9"/>
    <property type="match status" value="2"/>
</dbReference>
<sequence length="748" mass="77514">MNSWPSLIFGAMSLIAVSEAAYAGLSAVDPGPYTVATGRFPKWYKDQNDLSLELCQSRAVSSRVAATVPPAYMCTLGAVPGLYDDAFPMVYPDNFPDEMFWYLLQAQLKTTVSPIAGYGLEIYTAGVEAAFATDPPTDGSQQSFARIRIRIDIPAGRPGTYTVTHPYGVDTFNVTTTGRRAINLTRDIGIGAAGDFGGALNGNLGPFIKGVGAPYTEVDPETGSVNTYIGDPNVPEAIVGSPFGTNFVKIEGPAGTLIQNLFTVSGKVLDPRVQTPVEVKRGTYSRNGSGTRIELFASSPNSSSLCYRETLALVPGTPASPCQFNMLSDNNGHFFVAHSASTLPPFVILTASNPVGTTKPTAVSTKLVDLVKIRTARYSWDNHTLVMEATSSDETSVPDLLAQGFGRMSKSGTTQQLSVPNLTQPPAFVTVKSARGGADTEPVTIVGTAPNTGANQPPVVVNDTGTTGFGVPLTLSVLVNDSDPDGDLPLTISDLTQPASGQGTVALNGTTSIVYTPPAVINAPITATFTYKAVDSKGLKSTSAGTVSVTVTPNRPPVAGADTGATLAGTPLVVNVLANDTDPEGNVPLSVTNLTQPAVGRGTVTTNGTTVTYTPPATITAPFTATFTYQAADSFGALSTPATVNVSVTAPPAGTETLTITAATVQVRGGGALFSWDVSGTSSVTTGNTIVIRVTTPTGVQELDRVTVPVTGRWRSSVVNTIAPSATNPTATVTSSKGTVRTLPITVR</sequence>
<feature type="chain" id="PRO_5010186851" description="RapA2 cadherin-like domain-containing protein" evidence="1">
    <location>
        <begin position="24"/>
        <end position="748"/>
    </location>
</feature>
<evidence type="ECO:0000256" key="1">
    <source>
        <dbReference type="SAM" id="SignalP"/>
    </source>
</evidence>
<protein>
    <recommendedName>
        <fullName evidence="4">RapA2 cadherin-like domain-containing protein</fullName>
    </recommendedName>
</protein>
<evidence type="ECO:0008006" key="4">
    <source>
        <dbReference type="Google" id="ProtNLM"/>
    </source>
</evidence>
<dbReference type="Proteomes" id="UP000182894">
    <property type="component" value="Unassembled WGS sequence"/>
</dbReference>
<feature type="signal peptide" evidence="1">
    <location>
        <begin position="1"/>
        <end position="23"/>
    </location>
</feature>
<dbReference type="AlphaFoldDB" id="A0A1G7T4M9"/>
<keyword evidence="3" id="KW-1185">Reference proteome</keyword>
<organism evidence="2 3">
    <name type="scientific">Pseudomonas abietaniphila</name>
    <dbReference type="NCBI Taxonomy" id="89065"/>
    <lineage>
        <taxon>Bacteria</taxon>
        <taxon>Pseudomonadati</taxon>
        <taxon>Pseudomonadota</taxon>
        <taxon>Gammaproteobacteria</taxon>
        <taxon>Pseudomonadales</taxon>
        <taxon>Pseudomonadaceae</taxon>
        <taxon>Pseudomonas</taxon>
    </lineage>
</organism>
<dbReference type="EMBL" id="FNCO01000001">
    <property type="protein sequence ID" value="SDG30208.1"/>
    <property type="molecule type" value="Genomic_DNA"/>
</dbReference>
<dbReference type="OrthoDB" id="7006393at2"/>
<accession>A0A1G7T4M9</accession>
<reference evidence="3" key="1">
    <citation type="submission" date="2016-10" db="EMBL/GenBank/DDBJ databases">
        <authorList>
            <person name="Varghese N."/>
            <person name="Submissions S."/>
        </authorList>
    </citation>
    <scope>NUCLEOTIDE SEQUENCE [LARGE SCALE GENOMIC DNA]</scope>
    <source>
        <strain evidence="3">ATCC 700689</strain>
    </source>
</reference>
<name>A0A1G7T4M9_9PSED</name>
<gene>
    <name evidence="2" type="ORF">SAMN05216605_101666</name>
</gene>